<dbReference type="Proteomes" id="UP000652761">
    <property type="component" value="Unassembled WGS sequence"/>
</dbReference>
<evidence type="ECO:0000256" key="1">
    <source>
        <dbReference type="SAM" id="MobiDB-lite"/>
    </source>
</evidence>
<accession>A0A843VR58</accession>
<name>A0A843VR58_COLES</name>
<organism evidence="2 3">
    <name type="scientific">Colocasia esculenta</name>
    <name type="common">Wild taro</name>
    <name type="synonym">Arum esculentum</name>
    <dbReference type="NCBI Taxonomy" id="4460"/>
    <lineage>
        <taxon>Eukaryota</taxon>
        <taxon>Viridiplantae</taxon>
        <taxon>Streptophyta</taxon>
        <taxon>Embryophyta</taxon>
        <taxon>Tracheophyta</taxon>
        <taxon>Spermatophyta</taxon>
        <taxon>Magnoliopsida</taxon>
        <taxon>Liliopsida</taxon>
        <taxon>Araceae</taxon>
        <taxon>Aroideae</taxon>
        <taxon>Colocasieae</taxon>
        <taxon>Colocasia</taxon>
    </lineage>
</organism>
<evidence type="ECO:0000313" key="2">
    <source>
        <dbReference type="EMBL" id="MQL99148.1"/>
    </source>
</evidence>
<feature type="compositionally biased region" description="Basic residues" evidence="1">
    <location>
        <begin position="371"/>
        <end position="380"/>
    </location>
</feature>
<feature type="region of interest" description="Disordered" evidence="1">
    <location>
        <begin position="139"/>
        <end position="169"/>
    </location>
</feature>
<dbReference type="EMBL" id="NMUH01002305">
    <property type="protein sequence ID" value="MQL99148.1"/>
    <property type="molecule type" value="Genomic_DNA"/>
</dbReference>
<reference evidence="2" key="1">
    <citation type="submission" date="2017-07" db="EMBL/GenBank/DDBJ databases">
        <title>Taro Niue Genome Assembly and Annotation.</title>
        <authorList>
            <person name="Atibalentja N."/>
            <person name="Keating K."/>
            <person name="Fields C.J."/>
        </authorList>
    </citation>
    <scope>NUCLEOTIDE SEQUENCE</scope>
    <source>
        <strain evidence="2">Niue_2</strain>
        <tissue evidence="2">Leaf</tissue>
    </source>
</reference>
<feature type="compositionally biased region" description="Low complexity" evidence="1">
    <location>
        <begin position="148"/>
        <end position="162"/>
    </location>
</feature>
<dbReference type="AlphaFoldDB" id="A0A843VR58"/>
<evidence type="ECO:0000313" key="3">
    <source>
        <dbReference type="Proteomes" id="UP000652761"/>
    </source>
</evidence>
<sequence>MDNRHLLLRCTFEDDYLRLLLHEQLLVKGNIGRVLQVALRTSQLTNATAAYACVKLDLLKDKPSRVWIGMGSAAPTAEVPDLHTRHRWTPKNKSFRDDPSGIQGQAFVRPTGKEQGLVAEGLPGDARFDLPDLVVPSPRRVASGGAGTAAAPSSDLASSPPAQGNFALLGQNPHICGNLSILGADDPHPRRGTGTSPIPSPAGACLNQDAQTLHPPEASFLPNAAVVLGSKEGRPVMLGLLSSKVDPIIQAAQDEVEPNVVNIQISKESSILLYLTIDLPATREEAITCEATTLPVSTQVLVKQDEQVEQFLSGRAAAAGDSHNAVKVVSPLSFAQVVRQSPKSTIIQTKLVNGECSNTLSSSSSSGGRKIISHPSRKGGVRISLPTARERSPSPVRQLEVINAPDPTPGTNITDWRMKFTSVAELARAENIFMSNFKFDSEVIEIDSEEDDMKRCSRRPGLRPRTVLRRTHSWDRSSMEF</sequence>
<comment type="caution">
    <text evidence="2">The sequence shown here is derived from an EMBL/GenBank/DDBJ whole genome shotgun (WGS) entry which is preliminary data.</text>
</comment>
<proteinExistence type="predicted"/>
<gene>
    <name evidence="2" type="ORF">Taro_031869</name>
</gene>
<feature type="region of interest" description="Disordered" evidence="1">
    <location>
        <begin position="358"/>
        <end position="380"/>
    </location>
</feature>
<protein>
    <submittedName>
        <fullName evidence="2">Uncharacterized protein</fullName>
    </submittedName>
</protein>
<keyword evidence="3" id="KW-1185">Reference proteome</keyword>